<dbReference type="HOGENOM" id="CLU_2468988_0_0_1"/>
<feature type="chain" id="PRO_5002723961" evidence="1">
    <location>
        <begin position="21"/>
        <end position="88"/>
    </location>
</feature>
<comment type="caution">
    <text evidence="2">The sequence shown here is derived from an EMBL/GenBank/DDBJ whole genome shotgun (WGS) entry which is preliminary data.</text>
</comment>
<name>A8N316_COPC7</name>
<evidence type="ECO:0000313" key="2">
    <source>
        <dbReference type="EMBL" id="EAU92577.2"/>
    </source>
</evidence>
<dbReference type="AlphaFoldDB" id="A8N316"/>
<dbReference type="InParanoid" id="A8N316"/>
<evidence type="ECO:0000313" key="3">
    <source>
        <dbReference type="Proteomes" id="UP000001861"/>
    </source>
</evidence>
<organism evidence="2 3">
    <name type="scientific">Coprinopsis cinerea (strain Okayama-7 / 130 / ATCC MYA-4618 / FGSC 9003)</name>
    <name type="common">Inky cap fungus</name>
    <name type="synonym">Hormographiella aspergillata</name>
    <dbReference type="NCBI Taxonomy" id="240176"/>
    <lineage>
        <taxon>Eukaryota</taxon>
        <taxon>Fungi</taxon>
        <taxon>Dikarya</taxon>
        <taxon>Basidiomycota</taxon>
        <taxon>Agaricomycotina</taxon>
        <taxon>Agaricomycetes</taxon>
        <taxon>Agaricomycetidae</taxon>
        <taxon>Agaricales</taxon>
        <taxon>Agaricineae</taxon>
        <taxon>Psathyrellaceae</taxon>
        <taxon>Coprinopsis</taxon>
    </lineage>
</organism>
<accession>A8N316</accession>
<sequence>MSSLKTLALLALIVATSVFAAEIAQASEIEGPLPRARDDGRPHHVIKRIYIPRRSKLRKIKVVADTPKVQPVQPPGVHITVEAHVKRD</sequence>
<gene>
    <name evidence="2" type="ORF">CC1G_06588</name>
</gene>
<proteinExistence type="predicted"/>
<keyword evidence="1" id="KW-0732">Signal</keyword>
<evidence type="ECO:0000256" key="1">
    <source>
        <dbReference type="SAM" id="SignalP"/>
    </source>
</evidence>
<protein>
    <submittedName>
        <fullName evidence="2">Uncharacterized protein</fullName>
    </submittedName>
</protein>
<dbReference type="KEGG" id="cci:CC1G_06588"/>
<dbReference type="GeneID" id="6005678"/>
<dbReference type="RefSeq" id="XP_001829251.2">
    <property type="nucleotide sequence ID" value="XM_001829199.2"/>
</dbReference>
<reference evidence="2 3" key="1">
    <citation type="journal article" date="2010" name="Proc. Natl. Acad. Sci. U.S.A.">
        <title>Insights into evolution of multicellular fungi from the assembled chromosomes of the mushroom Coprinopsis cinerea (Coprinus cinereus).</title>
        <authorList>
            <person name="Stajich J.E."/>
            <person name="Wilke S.K."/>
            <person name="Ahren D."/>
            <person name="Au C.H."/>
            <person name="Birren B.W."/>
            <person name="Borodovsky M."/>
            <person name="Burns C."/>
            <person name="Canback B."/>
            <person name="Casselton L.A."/>
            <person name="Cheng C.K."/>
            <person name="Deng J."/>
            <person name="Dietrich F.S."/>
            <person name="Fargo D.C."/>
            <person name="Farman M.L."/>
            <person name="Gathman A.C."/>
            <person name="Goldberg J."/>
            <person name="Guigo R."/>
            <person name="Hoegger P.J."/>
            <person name="Hooker J.B."/>
            <person name="Huggins A."/>
            <person name="James T.Y."/>
            <person name="Kamada T."/>
            <person name="Kilaru S."/>
            <person name="Kodira C."/>
            <person name="Kues U."/>
            <person name="Kupfer D."/>
            <person name="Kwan H.S."/>
            <person name="Lomsadze A."/>
            <person name="Li W."/>
            <person name="Lilly W.W."/>
            <person name="Ma L.J."/>
            <person name="Mackey A.J."/>
            <person name="Manning G."/>
            <person name="Martin F."/>
            <person name="Muraguchi H."/>
            <person name="Natvig D.O."/>
            <person name="Palmerini H."/>
            <person name="Ramesh M.A."/>
            <person name="Rehmeyer C.J."/>
            <person name="Roe B.A."/>
            <person name="Shenoy N."/>
            <person name="Stanke M."/>
            <person name="Ter-Hovhannisyan V."/>
            <person name="Tunlid A."/>
            <person name="Velagapudi R."/>
            <person name="Vision T.J."/>
            <person name="Zeng Q."/>
            <person name="Zolan M.E."/>
            <person name="Pukkila P.J."/>
        </authorList>
    </citation>
    <scope>NUCLEOTIDE SEQUENCE [LARGE SCALE GENOMIC DNA]</scope>
    <source>
        <strain evidence="3">Okayama-7 / 130 / ATCC MYA-4618 / FGSC 9003</strain>
    </source>
</reference>
<keyword evidence="3" id="KW-1185">Reference proteome</keyword>
<dbReference type="VEuPathDB" id="FungiDB:CC1G_06588"/>
<feature type="signal peptide" evidence="1">
    <location>
        <begin position="1"/>
        <end position="20"/>
    </location>
</feature>
<dbReference type="EMBL" id="AACS02000001">
    <property type="protein sequence ID" value="EAU92577.2"/>
    <property type="molecule type" value="Genomic_DNA"/>
</dbReference>
<dbReference type="Proteomes" id="UP000001861">
    <property type="component" value="Unassembled WGS sequence"/>
</dbReference>